<feature type="compositionally biased region" description="Low complexity" evidence="8">
    <location>
        <begin position="419"/>
        <end position="439"/>
    </location>
</feature>
<organism evidence="12 13">
    <name type="scientific">Symbiodinium natans</name>
    <dbReference type="NCBI Taxonomy" id="878477"/>
    <lineage>
        <taxon>Eukaryota</taxon>
        <taxon>Sar</taxon>
        <taxon>Alveolata</taxon>
        <taxon>Dinophyceae</taxon>
        <taxon>Suessiales</taxon>
        <taxon>Symbiodiniaceae</taxon>
        <taxon>Symbiodinium</taxon>
    </lineage>
</organism>
<evidence type="ECO:0000256" key="8">
    <source>
        <dbReference type="SAM" id="MobiDB-lite"/>
    </source>
</evidence>
<comment type="subcellular location">
    <subcellularLocation>
        <location evidence="1">Membrane</location>
        <topology evidence="1">Multi-pass membrane protein</topology>
    </subcellularLocation>
</comment>
<dbReference type="EMBL" id="CAJNDS010002623">
    <property type="protein sequence ID" value="CAE7548115.1"/>
    <property type="molecule type" value="Genomic_DNA"/>
</dbReference>
<reference evidence="12" key="1">
    <citation type="submission" date="2021-02" db="EMBL/GenBank/DDBJ databases">
        <authorList>
            <person name="Dougan E. K."/>
            <person name="Rhodes N."/>
            <person name="Thang M."/>
            <person name="Chan C."/>
        </authorList>
    </citation>
    <scope>NUCLEOTIDE SEQUENCE</scope>
</reference>
<evidence type="ECO:0000256" key="4">
    <source>
        <dbReference type="ARBA" id="ARBA00022989"/>
    </source>
</evidence>
<comment type="caution">
    <text evidence="12">The sequence shown here is derived from an EMBL/GenBank/DDBJ whole genome shotgun (WGS) entry which is preliminary data.</text>
</comment>
<evidence type="ECO:0000256" key="9">
    <source>
        <dbReference type="SAM" id="Phobius"/>
    </source>
</evidence>
<name>A0A812TYI9_9DINO</name>
<gene>
    <name evidence="12" type="primary">CBSDUF5</name>
    <name evidence="12" type="ORF">SNAT2548_LOCUS30761</name>
</gene>
<dbReference type="SUPFAM" id="SSF54631">
    <property type="entry name" value="CBS-domain pair"/>
    <property type="match status" value="1"/>
</dbReference>
<dbReference type="OrthoDB" id="297971at2759"/>
<evidence type="ECO:0000256" key="3">
    <source>
        <dbReference type="ARBA" id="ARBA00022737"/>
    </source>
</evidence>
<keyword evidence="13" id="KW-1185">Reference proteome</keyword>
<dbReference type="GO" id="GO:0010960">
    <property type="term" value="P:magnesium ion homeostasis"/>
    <property type="evidence" value="ECO:0007669"/>
    <property type="project" value="InterPro"/>
</dbReference>
<feature type="region of interest" description="Disordered" evidence="8">
    <location>
        <begin position="397"/>
        <end position="439"/>
    </location>
</feature>
<feature type="transmembrane region" description="Helical" evidence="9">
    <location>
        <begin position="113"/>
        <end position="138"/>
    </location>
</feature>
<dbReference type="PROSITE" id="PS51371">
    <property type="entry name" value="CBS"/>
    <property type="match status" value="1"/>
</dbReference>
<protein>
    <submittedName>
        <fullName evidence="12">CBSDUF5 protein</fullName>
    </submittedName>
</protein>
<dbReference type="GO" id="GO:0005737">
    <property type="term" value="C:cytoplasm"/>
    <property type="evidence" value="ECO:0007669"/>
    <property type="project" value="TreeGrafter"/>
</dbReference>
<dbReference type="InterPro" id="IPR044751">
    <property type="entry name" value="Ion_transp-like_CBS"/>
</dbReference>
<keyword evidence="6" id="KW-0129">CBS domain</keyword>
<dbReference type="Gene3D" id="3.10.580.10">
    <property type="entry name" value="CBS-domain"/>
    <property type="match status" value="1"/>
</dbReference>
<keyword evidence="4 7" id="KW-1133">Transmembrane helix</keyword>
<feature type="domain" description="CNNM transmembrane" evidence="11">
    <location>
        <begin position="1"/>
        <end position="178"/>
    </location>
</feature>
<evidence type="ECO:0000256" key="6">
    <source>
        <dbReference type="PROSITE-ProRule" id="PRU00703"/>
    </source>
</evidence>
<evidence type="ECO:0000256" key="5">
    <source>
        <dbReference type="ARBA" id="ARBA00023136"/>
    </source>
</evidence>
<dbReference type="GO" id="GO:0016020">
    <property type="term" value="C:membrane"/>
    <property type="evidence" value="ECO:0007669"/>
    <property type="project" value="UniProtKB-SubCell"/>
</dbReference>
<dbReference type="PANTHER" id="PTHR12064:SF97">
    <property type="entry name" value="METAL TRANSPORTER CNNM-5"/>
    <property type="match status" value="1"/>
</dbReference>
<dbReference type="GO" id="GO:0030026">
    <property type="term" value="P:intracellular manganese ion homeostasis"/>
    <property type="evidence" value="ECO:0007669"/>
    <property type="project" value="TreeGrafter"/>
</dbReference>
<dbReference type="InterPro" id="IPR045095">
    <property type="entry name" value="ACDP"/>
</dbReference>
<feature type="transmembrane region" description="Helical" evidence="9">
    <location>
        <begin position="62"/>
        <end position="82"/>
    </location>
</feature>
<evidence type="ECO:0000256" key="1">
    <source>
        <dbReference type="ARBA" id="ARBA00004141"/>
    </source>
</evidence>
<dbReference type="AlphaFoldDB" id="A0A812TYI9"/>
<evidence type="ECO:0000259" key="11">
    <source>
        <dbReference type="PROSITE" id="PS51846"/>
    </source>
</evidence>
<dbReference type="Pfam" id="PF01595">
    <property type="entry name" value="CNNM"/>
    <property type="match status" value="1"/>
</dbReference>
<dbReference type="Pfam" id="PF00571">
    <property type="entry name" value="CBS"/>
    <property type="match status" value="1"/>
</dbReference>
<feature type="transmembrane region" description="Helical" evidence="9">
    <location>
        <begin position="88"/>
        <end position="106"/>
    </location>
</feature>
<keyword evidence="2 7" id="KW-0812">Transmembrane</keyword>
<keyword evidence="3" id="KW-0677">Repeat</keyword>
<dbReference type="PROSITE" id="PS51846">
    <property type="entry name" value="CNNM"/>
    <property type="match status" value="1"/>
</dbReference>
<dbReference type="InterPro" id="IPR000644">
    <property type="entry name" value="CBS_dom"/>
</dbReference>
<accession>A0A812TYI9</accession>
<evidence type="ECO:0000259" key="10">
    <source>
        <dbReference type="PROSITE" id="PS51371"/>
    </source>
</evidence>
<dbReference type="PANTHER" id="PTHR12064">
    <property type="entry name" value="METAL TRANSPORTER CNNM"/>
    <property type="match status" value="1"/>
</dbReference>
<sequence length="439" mass="47883">MSGLTLGLLSVEDAPLSQRIILRGLSTELRKELELSIVQRCGSSAEKRMATKVRNLVKRKHLLLVTLLLCNAVAMEALPLVLDRILSPIGSVLISVTAVLAFGEILPQAFCKAYGLAAGAAASPLVQCLLVVCWPIAWPISKLLDCVLGHDHGNFLNQEEMAAAVEIHREKGHLSPEEADIMQGALSMARKKCQDGMTPLERVNCLPSNAVLDAATMNWIMTSGHSRIPVYEAGRPNKFIGFILVKKLIGLRCEDAWPVATQRLSPLVLVHEDEPLYKVLDIFQTGHTHMALVYPGGTDLGSNVVPEDTRPLGILTLEDVLEELINEEIVDETDRFIDAAHGKGSAEKLRVSSGDVGVYTSPAPYVPAMPGNMSLRRQATDPGFRRLRITTMCEMAQGRKSVRQQTVRTAGRPQQLRVQTTQQSIQESSEDASASSSSE</sequence>
<feature type="domain" description="CBS" evidence="10">
    <location>
        <begin position="260"/>
        <end position="332"/>
    </location>
</feature>
<keyword evidence="5 7" id="KW-0472">Membrane</keyword>
<dbReference type="Proteomes" id="UP000604046">
    <property type="component" value="Unassembled WGS sequence"/>
</dbReference>
<dbReference type="FunFam" id="3.10.580.10:FF:000006">
    <property type="entry name" value="DUF21 and CBS domain protein"/>
    <property type="match status" value="1"/>
</dbReference>
<proteinExistence type="predicted"/>
<evidence type="ECO:0000313" key="12">
    <source>
        <dbReference type="EMBL" id="CAE7548115.1"/>
    </source>
</evidence>
<dbReference type="InterPro" id="IPR046342">
    <property type="entry name" value="CBS_dom_sf"/>
</dbReference>
<dbReference type="CDD" id="cd04590">
    <property type="entry name" value="CBS_pair_CorC_HlyC_assoc"/>
    <property type="match status" value="1"/>
</dbReference>
<evidence type="ECO:0000256" key="7">
    <source>
        <dbReference type="PROSITE-ProRule" id="PRU01193"/>
    </source>
</evidence>
<evidence type="ECO:0000256" key="2">
    <source>
        <dbReference type="ARBA" id="ARBA00022692"/>
    </source>
</evidence>
<evidence type="ECO:0000313" key="13">
    <source>
        <dbReference type="Proteomes" id="UP000604046"/>
    </source>
</evidence>
<dbReference type="InterPro" id="IPR002550">
    <property type="entry name" value="CNNM"/>
</dbReference>